<evidence type="ECO:0000313" key="2">
    <source>
        <dbReference type="Proteomes" id="UP001164539"/>
    </source>
</evidence>
<dbReference type="EMBL" id="CM051404">
    <property type="protein sequence ID" value="KAJ4707071.1"/>
    <property type="molecule type" value="Genomic_DNA"/>
</dbReference>
<organism evidence="1 2">
    <name type="scientific">Melia azedarach</name>
    <name type="common">Chinaberry tree</name>
    <dbReference type="NCBI Taxonomy" id="155640"/>
    <lineage>
        <taxon>Eukaryota</taxon>
        <taxon>Viridiplantae</taxon>
        <taxon>Streptophyta</taxon>
        <taxon>Embryophyta</taxon>
        <taxon>Tracheophyta</taxon>
        <taxon>Spermatophyta</taxon>
        <taxon>Magnoliopsida</taxon>
        <taxon>eudicotyledons</taxon>
        <taxon>Gunneridae</taxon>
        <taxon>Pentapetalae</taxon>
        <taxon>rosids</taxon>
        <taxon>malvids</taxon>
        <taxon>Sapindales</taxon>
        <taxon>Meliaceae</taxon>
        <taxon>Melia</taxon>
    </lineage>
</organism>
<protein>
    <submittedName>
        <fullName evidence="1">Core-2/I-branching beta-1,6-N-acetylglucosaminyltransferase family protein</fullName>
    </submittedName>
</protein>
<reference evidence="1 2" key="1">
    <citation type="journal article" date="2023" name="Science">
        <title>Complex scaffold remodeling in plant triterpene biosynthesis.</title>
        <authorList>
            <person name="De La Pena R."/>
            <person name="Hodgson H."/>
            <person name="Liu J.C."/>
            <person name="Stephenson M.J."/>
            <person name="Martin A.C."/>
            <person name="Owen C."/>
            <person name="Harkess A."/>
            <person name="Leebens-Mack J."/>
            <person name="Jimenez L.E."/>
            <person name="Osbourn A."/>
            <person name="Sattely E.S."/>
        </authorList>
    </citation>
    <scope>NUCLEOTIDE SEQUENCE [LARGE SCALE GENOMIC DNA]</scope>
    <source>
        <strain evidence="2">cv. JPN11</strain>
        <tissue evidence="1">Leaf</tissue>
    </source>
</reference>
<comment type="caution">
    <text evidence="1">The sequence shown here is derived from an EMBL/GenBank/DDBJ whole genome shotgun (WGS) entry which is preliminary data.</text>
</comment>
<proteinExistence type="predicted"/>
<accession>A0ACC1X6M4</accession>
<dbReference type="Proteomes" id="UP001164539">
    <property type="component" value="Chromosome 11"/>
</dbReference>
<gene>
    <name evidence="1" type="ORF">OWV82_020642</name>
</gene>
<sequence>MANEQQQLRFDSVSKFVKTHLQLYHIYRFLFIVIGLSAGQVVVGLYLKKYPITVPASHFSAYAPIAFSTLLPFSSTNGSTPYYTILSRKEQRFIDHNMTDEELLQMAVKVRRSVSKQYVPKVAFMFLTKGPLPFAPLWEKFFKDHEGLYSVYLHSHPSYEETFPENSVFYGRRIPSQPVYWGSATMIDAERRLLANALLDISNQRFVLLSESCIPLFNFATIYNYLITSNLSFVGSFDDPRYTGRGRYNPKMSPAINITEWRKGSQWFEVHRDLALNIVSDTKYYSIFKNYCLPPCYMDEHYIPTLVNILYTEFNSNRSITWVDWSRGGPHPGIFGRDNITVEFLNHIRHDSKCTYNKGYTISLCHLFARKFLPDALEPLLKIAPPLLGFNP</sequence>
<evidence type="ECO:0000313" key="1">
    <source>
        <dbReference type="EMBL" id="KAJ4707071.1"/>
    </source>
</evidence>
<name>A0ACC1X6M4_MELAZ</name>
<keyword evidence="2" id="KW-1185">Reference proteome</keyword>